<keyword evidence="5 6" id="KW-0472">Membrane</keyword>
<feature type="transmembrane region" description="Helical" evidence="6">
    <location>
        <begin position="188"/>
        <end position="210"/>
    </location>
</feature>
<evidence type="ECO:0000256" key="3">
    <source>
        <dbReference type="ARBA" id="ARBA00022692"/>
    </source>
</evidence>
<dbReference type="GO" id="GO:0005886">
    <property type="term" value="C:plasma membrane"/>
    <property type="evidence" value="ECO:0007669"/>
    <property type="project" value="UniProtKB-SubCell"/>
</dbReference>
<feature type="transmembrane region" description="Helical" evidence="6">
    <location>
        <begin position="491"/>
        <end position="514"/>
    </location>
</feature>
<feature type="transmembrane region" description="Helical" evidence="6">
    <location>
        <begin position="91"/>
        <end position="112"/>
    </location>
</feature>
<feature type="transmembrane region" description="Helical" evidence="6">
    <location>
        <begin position="363"/>
        <end position="385"/>
    </location>
</feature>
<name>A0A220MCE6_9BACL</name>
<dbReference type="RefSeq" id="WP_088906580.1">
    <property type="nucleotide sequence ID" value="NZ_CP018145.1"/>
</dbReference>
<feature type="transmembrane region" description="Helical" evidence="6">
    <location>
        <begin position="291"/>
        <end position="311"/>
    </location>
</feature>
<sequence>MLKKSHFLAGALILAIAGILSKVIGMFYRIPLQEIVGDRGLGLYQEVYPLYLTFLILATAGVPVALSRVIAEALAEGKQGSIGQILARSMVMMGAIGLVLFVLLYVSSPLIAKLMGNPHLIEPIRAISMSLLFVPLIAVIRGFFYGHQKMLFVGLSQIVEQTLRVVFILVASLYLVSLGEDTDTVITGVNFGTMISTFLSLGFLALLMWLHNRKNSVFSGAEWGRLTWWYDRAFFASMWRIAWPICISALVIPIFSLTDSFLAINIFRYIWNVDGLTADTWFGIYSRGGPLLQMASLFGSSIALSIVPAIAEAIRQKDQERITTLTKLSLRFAWLIGLPAGLGLTAVAEGANLALYGDMEGTRAMAILGITAIPLSLLLATNGILQGIGKEKIPARHLLYGVIVKVLATLVFTSMFGMDGLSLSWLVATAFVCVLNMRVINRYVSIPINWRFDTIYPLLVANLMLILAWGATEAVDFLFRGREPVRILGAIETVAGVGVGLIVYLGLLILIPLIEDKELDWLPGGNKLRTFIQFIRRKQASSLKSNTNND</sequence>
<dbReference type="InterPro" id="IPR024923">
    <property type="entry name" value="PG_synth_SpoVB"/>
</dbReference>
<evidence type="ECO:0000313" key="8">
    <source>
        <dbReference type="Proteomes" id="UP000197781"/>
    </source>
</evidence>
<feature type="transmembrane region" description="Helical" evidence="6">
    <location>
        <begin position="48"/>
        <end position="70"/>
    </location>
</feature>
<keyword evidence="3 6" id="KW-0812">Transmembrane</keyword>
<dbReference type="AlphaFoldDB" id="A0A220MCE6"/>
<feature type="transmembrane region" description="Helical" evidence="6">
    <location>
        <begin position="332"/>
        <end position="357"/>
    </location>
</feature>
<dbReference type="PANTHER" id="PTHR30250:SF21">
    <property type="entry name" value="LIPID II FLIPPASE MURJ"/>
    <property type="match status" value="1"/>
</dbReference>
<dbReference type="PIRSF" id="PIRSF038958">
    <property type="entry name" value="PG_synth_SpoVB"/>
    <property type="match status" value="1"/>
</dbReference>
<protein>
    <submittedName>
        <fullName evidence="7">Polysaccharide biosynthesis protein</fullName>
    </submittedName>
</protein>
<dbReference type="EMBL" id="CP018145">
    <property type="protein sequence ID" value="ASJ52695.1"/>
    <property type="molecule type" value="Genomic_DNA"/>
</dbReference>
<feature type="transmembrane region" description="Helical" evidence="6">
    <location>
        <begin position="124"/>
        <end position="144"/>
    </location>
</feature>
<reference evidence="7 8" key="1">
    <citation type="submission" date="2016-11" db="EMBL/GenBank/DDBJ databases">
        <authorList>
            <person name="Jaros S."/>
            <person name="Januszkiewicz K."/>
            <person name="Wedrychowicz H."/>
        </authorList>
    </citation>
    <scope>NUCLEOTIDE SEQUENCE [LARGE SCALE GENOMIC DNA]</scope>
    <source>
        <strain evidence="7 8">NF2</strain>
    </source>
</reference>
<dbReference type="CDD" id="cd13124">
    <property type="entry name" value="MATE_SpoVB_like"/>
    <property type="match status" value="1"/>
</dbReference>
<accession>A0A220MCE6</accession>
<feature type="transmembrane region" description="Helical" evidence="6">
    <location>
        <begin position="151"/>
        <end position="176"/>
    </location>
</feature>
<feature type="transmembrane region" description="Helical" evidence="6">
    <location>
        <begin position="7"/>
        <end position="28"/>
    </location>
</feature>
<feature type="transmembrane region" description="Helical" evidence="6">
    <location>
        <begin position="397"/>
        <end position="416"/>
    </location>
</feature>
<evidence type="ECO:0000256" key="6">
    <source>
        <dbReference type="SAM" id="Phobius"/>
    </source>
</evidence>
<dbReference type="KEGG" id="bfm:BP422_03475"/>
<comment type="subcellular location">
    <subcellularLocation>
        <location evidence="1">Cell membrane</location>
        <topology evidence="1">Multi-pass membrane protein</topology>
    </subcellularLocation>
</comment>
<feature type="transmembrane region" description="Helical" evidence="6">
    <location>
        <begin position="422"/>
        <end position="440"/>
    </location>
</feature>
<dbReference type="Pfam" id="PF01943">
    <property type="entry name" value="Polysacc_synt"/>
    <property type="match status" value="1"/>
</dbReference>
<evidence type="ECO:0000256" key="2">
    <source>
        <dbReference type="ARBA" id="ARBA00022475"/>
    </source>
</evidence>
<keyword evidence="2" id="KW-1003">Cell membrane</keyword>
<evidence type="ECO:0000256" key="5">
    <source>
        <dbReference type="ARBA" id="ARBA00023136"/>
    </source>
</evidence>
<gene>
    <name evidence="7" type="ORF">BP422_03475</name>
</gene>
<dbReference type="PANTHER" id="PTHR30250">
    <property type="entry name" value="PST FAMILY PREDICTED COLANIC ACID TRANSPORTER"/>
    <property type="match status" value="1"/>
</dbReference>
<proteinExistence type="predicted"/>
<evidence type="ECO:0000256" key="4">
    <source>
        <dbReference type="ARBA" id="ARBA00022989"/>
    </source>
</evidence>
<dbReference type="Proteomes" id="UP000197781">
    <property type="component" value="Chromosome"/>
</dbReference>
<keyword evidence="4 6" id="KW-1133">Transmembrane helix</keyword>
<evidence type="ECO:0000256" key="1">
    <source>
        <dbReference type="ARBA" id="ARBA00004651"/>
    </source>
</evidence>
<feature type="transmembrane region" description="Helical" evidence="6">
    <location>
        <begin position="241"/>
        <end position="271"/>
    </location>
</feature>
<evidence type="ECO:0000313" key="7">
    <source>
        <dbReference type="EMBL" id="ASJ52695.1"/>
    </source>
</evidence>
<dbReference type="InterPro" id="IPR050833">
    <property type="entry name" value="Poly_Biosynth_Transport"/>
</dbReference>
<feature type="transmembrane region" description="Helical" evidence="6">
    <location>
        <begin position="452"/>
        <end position="471"/>
    </location>
</feature>
<dbReference type="InterPro" id="IPR002797">
    <property type="entry name" value="Polysacc_synth"/>
</dbReference>
<organism evidence="7 8">
    <name type="scientific">Brevibacillus formosus</name>
    <dbReference type="NCBI Taxonomy" id="54913"/>
    <lineage>
        <taxon>Bacteria</taxon>
        <taxon>Bacillati</taxon>
        <taxon>Bacillota</taxon>
        <taxon>Bacilli</taxon>
        <taxon>Bacillales</taxon>
        <taxon>Paenibacillaceae</taxon>
        <taxon>Brevibacillus</taxon>
    </lineage>
</organism>